<name>B7P1E2_IXOSC</name>
<protein>
    <submittedName>
        <fullName evidence="3 4">Uncharacterized protein</fullName>
    </submittedName>
</protein>
<proteinExistence type="predicted"/>
<keyword evidence="2" id="KW-0472">Membrane</keyword>
<feature type="region of interest" description="Disordered" evidence="1">
    <location>
        <begin position="1"/>
        <end position="29"/>
    </location>
</feature>
<dbReference type="Proteomes" id="UP000001555">
    <property type="component" value="Unassembled WGS sequence"/>
</dbReference>
<dbReference type="EMBL" id="ABJB010834007">
    <property type="status" value="NOT_ANNOTATED_CDS"/>
    <property type="molecule type" value="Genomic_DNA"/>
</dbReference>
<organism>
    <name type="scientific">Ixodes scapularis</name>
    <name type="common">Black-legged tick</name>
    <name type="synonym">Deer tick</name>
    <dbReference type="NCBI Taxonomy" id="6945"/>
    <lineage>
        <taxon>Eukaryota</taxon>
        <taxon>Metazoa</taxon>
        <taxon>Ecdysozoa</taxon>
        <taxon>Arthropoda</taxon>
        <taxon>Chelicerata</taxon>
        <taxon>Arachnida</taxon>
        <taxon>Acari</taxon>
        <taxon>Parasitiformes</taxon>
        <taxon>Ixodida</taxon>
        <taxon>Ixodoidea</taxon>
        <taxon>Ixodidae</taxon>
        <taxon>Ixodinae</taxon>
        <taxon>Ixodes</taxon>
    </lineage>
</organism>
<dbReference type="HOGENOM" id="CLU_2545106_0_0_1"/>
<dbReference type="EnsemblMetazoa" id="ISCW016545-RA">
    <property type="protein sequence ID" value="ISCW016545-PA"/>
    <property type="gene ID" value="ISCW016545"/>
</dbReference>
<sequence length="83" mass="9080">MNPPEGYPAGQGNLGPGGDPGIGEDMNMMPMFAPPEPEGIMDQILDFNPHRRTLEVFMMLAMIITIMTVGMFGILGYTIVETY</sequence>
<dbReference type="EMBL" id="ABJB010216681">
    <property type="status" value="NOT_ANNOTATED_CDS"/>
    <property type="molecule type" value="Genomic_DNA"/>
</dbReference>
<keyword evidence="2" id="KW-0812">Transmembrane</keyword>
<dbReference type="EMBL" id="DS616312">
    <property type="protein sequence ID" value="EEC00414.1"/>
    <property type="molecule type" value="Genomic_DNA"/>
</dbReference>
<dbReference type="PaxDb" id="6945-B7P1E2"/>
<evidence type="ECO:0000313" key="3">
    <source>
        <dbReference type="EMBL" id="EEC00414.1"/>
    </source>
</evidence>
<evidence type="ECO:0000256" key="1">
    <source>
        <dbReference type="SAM" id="MobiDB-lite"/>
    </source>
</evidence>
<accession>B7P1E2</accession>
<dbReference type="EMBL" id="ABJB010593603">
    <property type="status" value="NOT_ANNOTATED_CDS"/>
    <property type="molecule type" value="Genomic_DNA"/>
</dbReference>
<gene>
    <name evidence="3" type="ORF">IscW_ISCW016545</name>
</gene>
<dbReference type="AlphaFoldDB" id="B7P1E2"/>
<feature type="compositionally biased region" description="Gly residues" evidence="1">
    <location>
        <begin position="12"/>
        <end position="21"/>
    </location>
</feature>
<reference evidence="4" key="2">
    <citation type="submission" date="2020-05" db="UniProtKB">
        <authorList>
            <consortium name="EnsemblMetazoa"/>
        </authorList>
    </citation>
    <scope>IDENTIFICATION</scope>
    <source>
        <strain evidence="4">wikel</strain>
    </source>
</reference>
<dbReference type="InParanoid" id="B7P1E2"/>
<dbReference type="VEuPathDB" id="VectorBase:ISCI016545"/>
<reference evidence="3 5" key="1">
    <citation type="submission" date="2008-03" db="EMBL/GenBank/DDBJ databases">
        <title>Annotation of Ixodes scapularis.</title>
        <authorList>
            <consortium name="Ixodes scapularis Genome Project Consortium"/>
            <person name="Caler E."/>
            <person name="Hannick L.I."/>
            <person name="Bidwell S."/>
            <person name="Joardar V."/>
            <person name="Thiagarajan M."/>
            <person name="Amedeo P."/>
            <person name="Galinsky K.J."/>
            <person name="Schobel S."/>
            <person name="Inman J."/>
            <person name="Hostetler J."/>
            <person name="Miller J."/>
            <person name="Hammond M."/>
            <person name="Megy K."/>
            <person name="Lawson D."/>
            <person name="Kodira C."/>
            <person name="Sutton G."/>
            <person name="Meyer J."/>
            <person name="Hill C.A."/>
            <person name="Birren B."/>
            <person name="Nene V."/>
            <person name="Collins F."/>
            <person name="Alarcon-Chaidez F."/>
            <person name="Wikel S."/>
            <person name="Strausberg R."/>
        </authorList>
    </citation>
    <scope>NUCLEOTIDE SEQUENCE [LARGE SCALE GENOMIC DNA]</scope>
    <source>
        <strain evidence="5">Wikel</strain>
        <strain evidence="3">Wikel colony</strain>
    </source>
</reference>
<feature type="transmembrane region" description="Helical" evidence="2">
    <location>
        <begin position="56"/>
        <end position="80"/>
    </location>
</feature>
<keyword evidence="2" id="KW-1133">Transmembrane helix</keyword>
<evidence type="ECO:0000313" key="4">
    <source>
        <dbReference type="EnsemblMetazoa" id="ISCW016545-PA"/>
    </source>
</evidence>
<keyword evidence="5" id="KW-1185">Reference proteome</keyword>
<dbReference type="EMBL" id="ABJB010573680">
    <property type="status" value="NOT_ANNOTATED_CDS"/>
    <property type="molecule type" value="Genomic_DNA"/>
</dbReference>
<dbReference type="VEuPathDB" id="VectorBase:ISCW016545"/>
<evidence type="ECO:0000256" key="2">
    <source>
        <dbReference type="SAM" id="Phobius"/>
    </source>
</evidence>
<evidence type="ECO:0000313" key="5">
    <source>
        <dbReference type="Proteomes" id="UP000001555"/>
    </source>
</evidence>